<proteinExistence type="inferred from homology"/>
<dbReference type="GO" id="GO:0008652">
    <property type="term" value="P:amino acid biosynthetic process"/>
    <property type="evidence" value="ECO:0007669"/>
    <property type="project" value="UniProtKB-KW"/>
</dbReference>
<dbReference type="SUPFAM" id="SSF52304">
    <property type="entry name" value="Type II 3-dehydroquinate dehydratase"/>
    <property type="match status" value="1"/>
</dbReference>
<dbReference type="GO" id="GO:0019631">
    <property type="term" value="P:quinate catabolic process"/>
    <property type="evidence" value="ECO:0007669"/>
    <property type="project" value="TreeGrafter"/>
</dbReference>
<feature type="active site" description="Proton acceptor" evidence="8 9">
    <location>
        <position position="22"/>
    </location>
</feature>
<evidence type="ECO:0000256" key="8">
    <source>
        <dbReference type="HAMAP-Rule" id="MF_00169"/>
    </source>
</evidence>
<comment type="caution">
    <text evidence="13">The sequence shown here is derived from an EMBL/GenBank/DDBJ whole genome shotgun (WGS) entry which is preliminary data.</text>
</comment>
<evidence type="ECO:0000256" key="2">
    <source>
        <dbReference type="ARBA" id="ARBA00004902"/>
    </source>
</evidence>
<dbReference type="GO" id="GO:0003855">
    <property type="term" value="F:3-dehydroquinate dehydratase activity"/>
    <property type="evidence" value="ECO:0007669"/>
    <property type="project" value="UniProtKB-UniRule"/>
</dbReference>
<comment type="catalytic activity">
    <reaction evidence="1 8">
        <text>3-dehydroquinate = 3-dehydroshikimate + H2O</text>
        <dbReference type="Rhea" id="RHEA:21096"/>
        <dbReference type="ChEBI" id="CHEBI:15377"/>
        <dbReference type="ChEBI" id="CHEBI:16630"/>
        <dbReference type="ChEBI" id="CHEBI:32364"/>
        <dbReference type="EC" id="4.2.1.10"/>
    </reaction>
</comment>
<dbReference type="PANTHER" id="PTHR21272:SF3">
    <property type="entry name" value="CATABOLIC 3-DEHYDROQUINASE"/>
    <property type="match status" value="1"/>
</dbReference>
<evidence type="ECO:0000256" key="10">
    <source>
        <dbReference type="PIRSR" id="PIRSR001399-2"/>
    </source>
</evidence>
<dbReference type="EMBL" id="JADOTX010000001">
    <property type="protein sequence ID" value="MBG6066462.1"/>
    <property type="molecule type" value="Genomic_DNA"/>
</dbReference>
<sequence length="155" mass="16878">MKVYVLNGPNLGRLGTREPDVYGATTYADLVALCETTGRELGLEVTVRQTDAEHELLGWLHTAADEGAPVVLNPAAWSHYSYAVRDACAMLRGPLVEVHISNIHTREEFRHHSVVSAVATGVICGLGIDGYRLALHHLATRREAAPSGDRAIRRS</sequence>
<dbReference type="PIRSF" id="PIRSF001399">
    <property type="entry name" value="DHquinase_II"/>
    <property type="match status" value="1"/>
</dbReference>
<keyword evidence="6 8" id="KW-0057">Aromatic amino acid biosynthesis</keyword>
<dbReference type="InterPro" id="IPR036441">
    <property type="entry name" value="DHquinase_II_sf"/>
</dbReference>
<dbReference type="AlphaFoldDB" id="A0A3N9Y5Q1"/>
<dbReference type="UniPathway" id="UPA00053">
    <property type="reaction ID" value="UER00086"/>
</dbReference>
<dbReference type="PANTHER" id="PTHR21272">
    <property type="entry name" value="CATABOLIC 3-DEHYDROQUINASE"/>
    <property type="match status" value="1"/>
</dbReference>
<keyword evidence="8" id="KW-0028">Amino-acid biosynthesis</keyword>
<evidence type="ECO:0000256" key="6">
    <source>
        <dbReference type="ARBA" id="ARBA00023141"/>
    </source>
</evidence>
<dbReference type="Proteomes" id="UP000278981">
    <property type="component" value="Unassembled WGS sequence"/>
</dbReference>
<evidence type="ECO:0000313" key="13">
    <source>
        <dbReference type="EMBL" id="RQX14757.1"/>
    </source>
</evidence>
<dbReference type="OrthoDB" id="9790793at2"/>
<dbReference type="EMBL" id="QDGB01000293">
    <property type="protein sequence ID" value="RQX14757.1"/>
    <property type="molecule type" value="Genomic_DNA"/>
</dbReference>
<gene>
    <name evidence="8 13" type="primary">aroQ</name>
    <name evidence="13" type="ORF">DDE19_22160</name>
    <name evidence="12" type="ORF">IW248_002749</name>
</gene>
<feature type="binding site" evidence="8 10">
    <location>
        <position position="73"/>
    </location>
    <ligand>
        <name>substrate</name>
    </ligand>
</feature>
<comment type="similarity">
    <text evidence="3 8">Belongs to the type-II 3-dehydroquinase family.</text>
</comment>
<accession>A0A3N9Y5Q1</accession>
<evidence type="ECO:0000256" key="11">
    <source>
        <dbReference type="PIRSR" id="PIRSR001399-3"/>
    </source>
</evidence>
<dbReference type="HAMAP" id="MF_00169">
    <property type="entry name" value="AroQ"/>
    <property type="match status" value="1"/>
</dbReference>
<evidence type="ECO:0000256" key="7">
    <source>
        <dbReference type="ARBA" id="ARBA00023239"/>
    </source>
</evidence>
<dbReference type="InterPro" id="IPR018509">
    <property type="entry name" value="DHquinase_II_CS"/>
</dbReference>
<dbReference type="InterPro" id="IPR001874">
    <property type="entry name" value="DHquinase_II"/>
</dbReference>
<keyword evidence="7 8" id="KW-0456">Lyase</keyword>
<evidence type="ECO:0000313" key="12">
    <source>
        <dbReference type="EMBL" id="MBG6066462.1"/>
    </source>
</evidence>
<dbReference type="Pfam" id="PF01220">
    <property type="entry name" value="DHquinase_II"/>
    <property type="match status" value="1"/>
</dbReference>
<comment type="subunit">
    <text evidence="4 8">Homododecamer.</text>
</comment>
<dbReference type="NCBIfam" id="TIGR01088">
    <property type="entry name" value="aroQ"/>
    <property type="match status" value="1"/>
</dbReference>
<evidence type="ECO:0000313" key="15">
    <source>
        <dbReference type="Proteomes" id="UP000614915"/>
    </source>
</evidence>
<reference evidence="12 15" key="2">
    <citation type="submission" date="2020-11" db="EMBL/GenBank/DDBJ databases">
        <title>Sequencing the genomes of 1000 actinobacteria strains.</title>
        <authorList>
            <person name="Klenk H.-P."/>
        </authorList>
    </citation>
    <scope>NUCLEOTIDE SEQUENCE [LARGE SCALE GENOMIC DNA]</scope>
    <source>
        <strain evidence="12 15">DSM 101692</strain>
    </source>
</reference>
<feature type="binding site" evidence="8 10">
    <location>
        <begin position="100"/>
        <end position="101"/>
    </location>
    <ligand>
        <name>substrate</name>
    </ligand>
</feature>
<feature type="active site" description="Proton donor" evidence="8 9">
    <location>
        <position position="99"/>
    </location>
</feature>
<name>A0A3N9Y5Q1_9ACTN</name>
<evidence type="ECO:0000256" key="9">
    <source>
        <dbReference type="PIRSR" id="PIRSR001399-1"/>
    </source>
</evidence>
<evidence type="ECO:0000256" key="1">
    <source>
        <dbReference type="ARBA" id="ARBA00001864"/>
    </source>
</evidence>
<evidence type="ECO:0000256" key="5">
    <source>
        <dbReference type="ARBA" id="ARBA00012060"/>
    </source>
</evidence>
<dbReference type="Gene3D" id="3.40.50.9100">
    <property type="entry name" value="Dehydroquinase, class II"/>
    <property type="match status" value="1"/>
</dbReference>
<feature type="site" description="Transition state stabilizer" evidence="8 11">
    <location>
        <position position="17"/>
    </location>
</feature>
<reference evidence="13 14" key="1">
    <citation type="submission" date="2018-04" db="EMBL/GenBank/DDBJ databases">
        <title>Micromonosporas from Atacama Desert.</title>
        <authorList>
            <person name="Carro L."/>
            <person name="Klenk H.-P."/>
            <person name="Goodfellow M."/>
        </authorList>
    </citation>
    <scope>NUCLEOTIDE SEQUENCE [LARGE SCALE GENOMIC DNA]</scope>
    <source>
        <strain evidence="13 14">LB19</strain>
    </source>
</reference>
<dbReference type="NCBIfam" id="NF003807">
    <property type="entry name" value="PRK05395.1-4"/>
    <property type="match status" value="1"/>
</dbReference>
<protein>
    <recommendedName>
        <fullName evidence="5 8">3-dehydroquinate dehydratase</fullName>
        <shortName evidence="8">3-dehydroquinase</shortName>
        <ecNumber evidence="5 8">4.2.1.10</ecNumber>
    </recommendedName>
    <alternativeName>
        <fullName evidence="8">Type II DHQase</fullName>
    </alternativeName>
</protein>
<dbReference type="GO" id="GO:0009423">
    <property type="term" value="P:chorismate biosynthetic process"/>
    <property type="evidence" value="ECO:0007669"/>
    <property type="project" value="UniProtKB-UniRule"/>
</dbReference>
<dbReference type="RefSeq" id="WP_124821246.1">
    <property type="nucleotide sequence ID" value="NZ_JADOTX010000001.1"/>
</dbReference>
<evidence type="ECO:0000313" key="14">
    <source>
        <dbReference type="Proteomes" id="UP000278981"/>
    </source>
</evidence>
<feature type="binding site" evidence="8 10">
    <location>
        <position position="86"/>
    </location>
    <ligand>
        <name>substrate</name>
    </ligand>
</feature>
<dbReference type="EC" id="4.2.1.10" evidence="5 8"/>
<dbReference type="Proteomes" id="UP000614915">
    <property type="component" value="Unassembled WGS sequence"/>
</dbReference>
<feature type="binding site" evidence="8 10">
    <location>
        <position position="110"/>
    </location>
    <ligand>
        <name>substrate</name>
    </ligand>
</feature>
<evidence type="ECO:0000256" key="3">
    <source>
        <dbReference type="ARBA" id="ARBA00011037"/>
    </source>
</evidence>
<evidence type="ECO:0000256" key="4">
    <source>
        <dbReference type="ARBA" id="ARBA00011193"/>
    </source>
</evidence>
<dbReference type="GO" id="GO:0009073">
    <property type="term" value="P:aromatic amino acid family biosynthetic process"/>
    <property type="evidence" value="ECO:0007669"/>
    <property type="project" value="UniProtKB-KW"/>
</dbReference>
<feature type="binding site" evidence="8 10">
    <location>
        <position position="79"/>
    </location>
    <ligand>
        <name>substrate</name>
    </ligand>
</feature>
<comment type="function">
    <text evidence="8">Catalyzes a trans-dehydration via an enolate intermediate.</text>
</comment>
<dbReference type="CDD" id="cd00466">
    <property type="entry name" value="DHQase_II"/>
    <property type="match status" value="1"/>
</dbReference>
<dbReference type="NCBIfam" id="NF003806">
    <property type="entry name" value="PRK05395.1-3"/>
    <property type="match status" value="1"/>
</dbReference>
<dbReference type="PROSITE" id="PS01029">
    <property type="entry name" value="DEHYDROQUINASE_II"/>
    <property type="match status" value="1"/>
</dbReference>
<comment type="pathway">
    <text evidence="2 8">Metabolic intermediate biosynthesis; chorismate biosynthesis; chorismate from D-erythrose 4-phosphate and phosphoenolpyruvate: step 3/7.</text>
</comment>
<keyword evidence="15" id="KW-1185">Reference proteome</keyword>
<organism evidence="13 14">
    <name type="scientific">Micromonospora ureilytica</name>
    <dbReference type="NCBI Taxonomy" id="709868"/>
    <lineage>
        <taxon>Bacteria</taxon>
        <taxon>Bacillati</taxon>
        <taxon>Actinomycetota</taxon>
        <taxon>Actinomycetes</taxon>
        <taxon>Micromonosporales</taxon>
        <taxon>Micromonosporaceae</taxon>
        <taxon>Micromonospora</taxon>
    </lineage>
</organism>
<dbReference type="NCBIfam" id="NF003805">
    <property type="entry name" value="PRK05395.1-2"/>
    <property type="match status" value="1"/>
</dbReference>